<feature type="region of interest" description="Disordered" evidence="1">
    <location>
        <begin position="47"/>
        <end position="76"/>
    </location>
</feature>
<dbReference type="AlphaFoldDB" id="A0ABD0P036"/>
<evidence type="ECO:0000256" key="1">
    <source>
        <dbReference type="SAM" id="MobiDB-lite"/>
    </source>
</evidence>
<evidence type="ECO:0000313" key="2">
    <source>
        <dbReference type="EMBL" id="KAL0167473.1"/>
    </source>
</evidence>
<sequence length="76" mass="7794">MPGDAGETGSLSRLFGSVETTARCICLGPAHCRARLSPIRRSAATFQSGLFHSGGPRAGSGNGTGSRHSLEEGGHR</sequence>
<keyword evidence="3" id="KW-1185">Reference proteome</keyword>
<dbReference type="Proteomes" id="UP001529510">
    <property type="component" value="Unassembled WGS sequence"/>
</dbReference>
<name>A0ABD0P036_CIRMR</name>
<proteinExistence type="predicted"/>
<feature type="non-terminal residue" evidence="2">
    <location>
        <position position="76"/>
    </location>
</feature>
<accession>A0ABD0P036</accession>
<dbReference type="EMBL" id="JAMKFB020000018">
    <property type="protein sequence ID" value="KAL0167473.1"/>
    <property type="molecule type" value="Genomic_DNA"/>
</dbReference>
<comment type="caution">
    <text evidence="2">The sequence shown here is derived from an EMBL/GenBank/DDBJ whole genome shotgun (WGS) entry which is preliminary data.</text>
</comment>
<reference evidence="2 3" key="1">
    <citation type="submission" date="2024-05" db="EMBL/GenBank/DDBJ databases">
        <title>Genome sequencing and assembly of Indian major carp, Cirrhinus mrigala (Hamilton, 1822).</title>
        <authorList>
            <person name="Mohindra V."/>
            <person name="Chowdhury L.M."/>
            <person name="Lal K."/>
            <person name="Jena J.K."/>
        </authorList>
    </citation>
    <scope>NUCLEOTIDE SEQUENCE [LARGE SCALE GENOMIC DNA]</scope>
    <source>
        <strain evidence="2">CM1030</strain>
        <tissue evidence="2">Blood</tissue>
    </source>
</reference>
<evidence type="ECO:0000313" key="3">
    <source>
        <dbReference type="Proteomes" id="UP001529510"/>
    </source>
</evidence>
<organism evidence="2 3">
    <name type="scientific">Cirrhinus mrigala</name>
    <name type="common">Mrigala</name>
    <dbReference type="NCBI Taxonomy" id="683832"/>
    <lineage>
        <taxon>Eukaryota</taxon>
        <taxon>Metazoa</taxon>
        <taxon>Chordata</taxon>
        <taxon>Craniata</taxon>
        <taxon>Vertebrata</taxon>
        <taxon>Euteleostomi</taxon>
        <taxon>Actinopterygii</taxon>
        <taxon>Neopterygii</taxon>
        <taxon>Teleostei</taxon>
        <taxon>Ostariophysi</taxon>
        <taxon>Cypriniformes</taxon>
        <taxon>Cyprinidae</taxon>
        <taxon>Labeoninae</taxon>
        <taxon>Labeonini</taxon>
        <taxon>Cirrhinus</taxon>
    </lineage>
</organism>
<protein>
    <submittedName>
        <fullName evidence="2">Uncharacterized protein</fullName>
    </submittedName>
</protein>
<gene>
    <name evidence="2" type="ORF">M9458_035695</name>
</gene>